<keyword evidence="2" id="KW-1185">Reference proteome</keyword>
<gene>
    <name evidence="1" type="ORF">BN201_0068</name>
</gene>
<name>A0A0B7MRN4_9CAUD</name>
<reference evidence="1 2" key="1">
    <citation type="submission" date="2012-08" db="EMBL/GenBank/DDBJ databases">
        <title>Selection and characterization of a candidate therapeutic bacteriophage that lyses the German Escherichia coli O104:H4 outbreak strain.</title>
        <authorList>
            <person name="Merabishvilli M."/>
            <person name="De Vos D."/>
            <person name="Verbeken G."/>
            <person name="Kropinski A."/>
            <person name="Vandenheuvel D."/>
            <person name="Lavigne R."/>
            <person name="Wattiau P."/>
            <person name="Mast J."/>
            <person name="Ragimbeau C."/>
            <person name="Mossong J."/>
            <person name="Scheres J."/>
            <person name="Chanishvili N."/>
            <person name="Vaneechoutte M."/>
            <person name="Pirnay J.P."/>
        </authorList>
    </citation>
    <scope>NUCLEOTIDE SEQUENCE [LARGE SCALE GENOMIC DNA]</scope>
</reference>
<dbReference type="RefSeq" id="YP_009118751.1">
    <property type="nucleotide sequence ID" value="NC_025425.1"/>
</dbReference>
<evidence type="ECO:0000313" key="2">
    <source>
        <dbReference type="Proteomes" id="UP000203896"/>
    </source>
</evidence>
<dbReference type="Proteomes" id="UP000203896">
    <property type="component" value="Segment"/>
</dbReference>
<organism evidence="1 2">
    <name type="scientific">Enterobacteria phage GEC-3S</name>
    <dbReference type="NCBI Taxonomy" id="1222338"/>
    <lineage>
        <taxon>Viruses</taxon>
        <taxon>Duplodnaviria</taxon>
        <taxon>Heunggongvirae</taxon>
        <taxon>Uroviricota</taxon>
        <taxon>Caudoviricetes</taxon>
        <taxon>Pantevenvirales</taxon>
        <taxon>Straboviridae</taxon>
        <taxon>Krischvirus</taxon>
        <taxon>Krischvirus gec3s</taxon>
    </lineage>
</organism>
<accession>A0A0B7MRN4</accession>
<dbReference type="EMBL" id="HE978309">
    <property type="protein sequence ID" value="CEO90671.1"/>
    <property type="molecule type" value="Genomic_DNA"/>
</dbReference>
<sequence>MLSTRKMVVGVAENALEIADEALTAAYVRREELLLKHADMLVEMKETVKAGKSTLANAIKISDSVDEIVEIHTKIKEVEKYSEMLRHNLDELGVNHG</sequence>
<dbReference type="GeneID" id="23301111"/>
<dbReference type="KEGG" id="vg:23301111"/>
<evidence type="ECO:0000313" key="1">
    <source>
        <dbReference type="EMBL" id="CEO90671.1"/>
    </source>
</evidence>
<proteinExistence type="predicted"/>
<protein>
    <submittedName>
        <fullName evidence="1">Uncharacterized protein</fullName>
    </submittedName>
</protein>